<comment type="caution">
    <text evidence="7">The sequence shown here is derived from an EMBL/GenBank/DDBJ whole genome shotgun (WGS) entry which is preliminary data.</text>
</comment>
<evidence type="ECO:0000256" key="3">
    <source>
        <dbReference type="ARBA" id="ARBA00023172"/>
    </source>
</evidence>
<dbReference type="RefSeq" id="WP_245375245.1">
    <property type="nucleotide sequence ID" value="NZ_JAGGLB010000002.1"/>
</dbReference>
<reference evidence="7 8" key="1">
    <citation type="submission" date="2021-03" db="EMBL/GenBank/DDBJ databases">
        <title>Genomic Encyclopedia of Type Strains, Phase IV (KMG-IV): sequencing the most valuable type-strain genomes for metagenomic binning, comparative biology and taxonomic classification.</title>
        <authorList>
            <person name="Goeker M."/>
        </authorList>
    </citation>
    <scope>NUCLEOTIDE SEQUENCE [LARGE SCALE GENOMIC DNA]</scope>
    <source>
        <strain evidence="7 8">DSM 26048</strain>
    </source>
</reference>
<evidence type="ECO:0000256" key="2">
    <source>
        <dbReference type="ARBA" id="ARBA00023125"/>
    </source>
</evidence>
<evidence type="ECO:0000313" key="8">
    <source>
        <dbReference type="Proteomes" id="UP001519287"/>
    </source>
</evidence>
<evidence type="ECO:0000256" key="1">
    <source>
        <dbReference type="ARBA" id="ARBA00008857"/>
    </source>
</evidence>
<dbReference type="InterPro" id="IPR011010">
    <property type="entry name" value="DNA_brk_join_enz"/>
</dbReference>
<dbReference type="Gene3D" id="1.10.150.130">
    <property type="match status" value="1"/>
</dbReference>
<keyword evidence="3" id="KW-0233">DNA recombination</keyword>
<accession>A0ABS4IN59</accession>
<feature type="domain" description="Tyr recombinase" evidence="5">
    <location>
        <begin position="130"/>
        <end position="309"/>
    </location>
</feature>
<dbReference type="PANTHER" id="PTHR30349:SF64">
    <property type="entry name" value="PROPHAGE INTEGRASE INTD-RELATED"/>
    <property type="match status" value="1"/>
</dbReference>
<protein>
    <submittedName>
        <fullName evidence="7">Integrase/recombinase XerD</fullName>
    </submittedName>
</protein>
<keyword evidence="8" id="KW-1185">Reference proteome</keyword>
<evidence type="ECO:0000256" key="4">
    <source>
        <dbReference type="PROSITE-ProRule" id="PRU01248"/>
    </source>
</evidence>
<dbReference type="InterPro" id="IPR002104">
    <property type="entry name" value="Integrase_catalytic"/>
</dbReference>
<comment type="similarity">
    <text evidence="1">Belongs to the 'phage' integrase family.</text>
</comment>
<gene>
    <name evidence="7" type="ORF">J2Z66_000602</name>
</gene>
<name>A0ABS4IN59_9BACL</name>
<dbReference type="InterPro" id="IPR050090">
    <property type="entry name" value="Tyrosine_recombinase_XerCD"/>
</dbReference>
<evidence type="ECO:0000259" key="6">
    <source>
        <dbReference type="PROSITE" id="PS51900"/>
    </source>
</evidence>
<dbReference type="PROSITE" id="PS51900">
    <property type="entry name" value="CB"/>
    <property type="match status" value="1"/>
</dbReference>
<feature type="domain" description="Core-binding (CB)" evidence="6">
    <location>
        <begin position="20"/>
        <end position="106"/>
    </location>
</feature>
<dbReference type="InterPro" id="IPR013762">
    <property type="entry name" value="Integrase-like_cat_sf"/>
</dbReference>
<dbReference type="InterPro" id="IPR010998">
    <property type="entry name" value="Integrase_recombinase_N"/>
</dbReference>
<organism evidence="7 8">
    <name type="scientific">Paenibacillus eucommiae</name>
    <dbReference type="NCBI Taxonomy" id="1355755"/>
    <lineage>
        <taxon>Bacteria</taxon>
        <taxon>Bacillati</taxon>
        <taxon>Bacillota</taxon>
        <taxon>Bacilli</taxon>
        <taxon>Bacillales</taxon>
        <taxon>Paenibacillaceae</taxon>
        <taxon>Paenibacillus</taxon>
    </lineage>
</organism>
<dbReference type="PANTHER" id="PTHR30349">
    <property type="entry name" value="PHAGE INTEGRASE-RELATED"/>
    <property type="match status" value="1"/>
</dbReference>
<proteinExistence type="inferred from homology"/>
<dbReference type="Gene3D" id="1.10.443.10">
    <property type="entry name" value="Intergrase catalytic core"/>
    <property type="match status" value="1"/>
</dbReference>
<keyword evidence="2 4" id="KW-0238">DNA-binding</keyword>
<dbReference type="InterPro" id="IPR044068">
    <property type="entry name" value="CB"/>
</dbReference>
<dbReference type="Pfam" id="PF00589">
    <property type="entry name" value="Phage_integrase"/>
    <property type="match status" value="1"/>
</dbReference>
<evidence type="ECO:0000259" key="5">
    <source>
        <dbReference type="PROSITE" id="PS51898"/>
    </source>
</evidence>
<evidence type="ECO:0000313" key="7">
    <source>
        <dbReference type="EMBL" id="MBP1989007.1"/>
    </source>
</evidence>
<dbReference type="Proteomes" id="UP001519287">
    <property type="component" value="Unassembled WGS sequence"/>
</dbReference>
<dbReference type="PROSITE" id="PS51898">
    <property type="entry name" value="TYR_RECOMBINASE"/>
    <property type="match status" value="1"/>
</dbReference>
<sequence length="319" mass="37030">MIEQEKSIQLSDYIEQSEAYTDEQIIAMFLSVCIRSKYTMRNYRRAIDLFRQSISYKPLNEVTWQEMEVYKIGLTNGFYSFKKKPLAPATVAGLMAPLQSLYKWGSDPNIQIFKRNPMSSMRMPKIKITSKNHFLTKQEVGRLLEQLKRQSNRNYLIGLSFVLLGLRVSELISIEWSHFNKDPLESSVWLSVMDGKGGKQRDIKVPQNLWVLFLEYSITQLKHADPALRNDRLFPLSVRQVERIIGLACEQCKLGKKSTPHWLRHTNATLALLHGATLQQVQENLGHSHINTTQRYLHTVEQIKKSAPDFVEDCLREFL</sequence>
<dbReference type="SUPFAM" id="SSF56349">
    <property type="entry name" value="DNA breaking-rejoining enzymes"/>
    <property type="match status" value="1"/>
</dbReference>
<dbReference type="EMBL" id="JAGGLB010000002">
    <property type="protein sequence ID" value="MBP1989007.1"/>
    <property type="molecule type" value="Genomic_DNA"/>
</dbReference>